<feature type="domain" description="ORC1/DEAH AAA+ ATPase" evidence="2">
    <location>
        <begin position="407"/>
        <end position="519"/>
    </location>
</feature>
<evidence type="ECO:0000256" key="1">
    <source>
        <dbReference type="SAM" id="Phobius"/>
    </source>
</evidence>
<dbReference type="GO" id="GO:0016887">
    <property type="term" value="F:ATP hydrolysis activity"/>
    <property type="evidence" value="ECO:0007669"/>
    <property type="project" value="InterPro"/>
</dbReference>
<reference evidence="3" key="1">
    <citation type="submission" date="2017-10" db="EMBL/GenBank/DDBJ databases">
        <title>Chryseobacterium sp. B5 is a hydrocarbonoclastic and plant growth promoting bacterium.</title>
        <authorList>
            <person name="Thijs S."/>
            <person name="Gkorezis P."/>
            <person name="Van Hamme J."/>
        </authorList>
    </citation>
    <scope>NUCLEOTIDE SEQUENCE</scope>
    <source>
        <strain evidence="3">B5</strain>
    </source>
</reference>
<gene>
    <name evidence="3" type="ORF">CTI11_05440</name>
</gene>
<dbReference type="AlphaFoldDB" id="A0A2G7TCH7"/>
<dbReference type="InterPro" id="IPR027417">
    <property type="entry name" value="P-loop_NTPase"/>
</dbReference>
<keyword evidence="1" id="KW-0472">Membrane</keyword>
<keyword evidence="1" id="KW-1133">Transmembrane helix</keyword>
<keyword evidence="1" id="KW-0812">Transmembrane</keyword>
<dbReference type="InterPro" id="IPR049945">
    <property type="entry name" value="AAA_22"/>
</dbReference>
<feature type="transmembrane region" description="Helical" evidence="1">
    <location>
        <begin position="14"/>
        <end position="33"/>
    </location>
</feature>
<comment type="caution">
    <text evidence="3">The sequence shown here is derived from an EMBL/GenBank/DDBJ whole genome shotgun (WGS) entry which is preliminary data.</text>
</comment>
<evidence type="ECO:0000313" key="3">
    <source>
        <dbReference type="EMBL" id="PII36743.1"/>
    </source>
</evidence>
<evidence type="ECO:0000259" key="2">
    <source>
        <dbReference type="Pfam" id="PF13401"/>
    </source>
</evidence>
<dbReference type="Pfam" id="PF13401">
    <property type="entry name" value="AAA_22"/>
    <property type="match status" value="1"/>
</dbReference>
<dbReference type="Gene3D" id="3.40.50.300">
    <property type="entry name" value="P-loop containing nucleotide triphosphate hydrolases"/>
    <property type="match status" value="1"/>
</dbReference>
<sequence>MSGLGRLVQLPRSWWRAALLALVTLFVGTAILLPRYNPVTRSSLQGAESSGRVWNEIILWRLALMDYVRQHESWPQDLASVAPDIAEPRVRMSSPSPFVLQADVVRDSQMGVLAGTQVLLQLDRQRWDWSCQGGLPPTPPRYLPLNCSPSPGQPEHEPFGWLRSVIWTSALVFGCLALLWLVRHPLIGPAQLKPERLRRKPYQHLPQLDRLLRLTGRRSAVLRAAGIRPPDWQRALRLAGASPGARVRALAERLSAVCKTAQGEWPVPGDMFEWTLPPELPIALGRCLVYAPPAELEEGELVRQLRLLQTGGDVVLILSPQHPPSPMPLLQRHAQDRANLHVLLDSPGQTEWLLGGAPDQVLLRLLATQLQVTRISPYQTRGGVTREDVFFGRERLLARVLNREPANYLVVGGRQLGKSSLLKAVQRRLQEHPAIACHYISLRDHRLTPRLATQFGLPVETPLEAIIEHLQKQSQGRRLYLLIDEADLFFRDEARNGYPQLSALRALSEEGRCWFMLAGFWDLYAAALLDYQSPLRNFGEILAIGGLEPAACHALATEPLRRLRLGFANDALAERLIEASGRRANLVAILCQECLEALGPDERVIEERHLRQAMASQPVQDALVGWGRLSTDEQACRLDRIAVYHTAQQGQTSLTALDALVQSHGATGQAQALRRSLARLQLAYVLRRDETHGVHDASYVFTIPLLQRQFEPQETALLLKQELEGLETVLNS</sequence>
<name>A0A2G7TCH7_9FLAO</name>
<proteinExistence type="predicted"/>
<dbReference type="SUPFAM" id="SSF52540">
    <property type="entry name" value="P-loop containing nucleoside triphosphate hydrolases"/>
    <property type="match status" value="1"/>
</dbReference>
<organism evidence="3">
    <name type="scientific">Chryseobacterium sp. B5</name>
    <dbReference type="NCBI Taxonomy" id="2050562"/>
    <lineage>
        <taxon>Bacteria</taxon>
        <taxon>Pseudomonadati</taxon>
        <taxon>Bacteroidota</taxon>
        <taxon>Flavobacteriia</taxon>
        <taxon>Flavobacteriales</taxon>
        <taxon>Weeksellaceae</taxon>
        <taxon>Chryseobacterium group</taxon>
        <taxon>Chryseobacterium</taxon>
    </lineage>
</organism>
<protein>
    <recommendedName>
        <fullName evidence="2">ORC1/DEAH AAA+ ATPase domain-containing protein</fullName>
    </recommendedName>
</protein>
<dbReference type="EMBL" id="PEKC01000012">
    <property type="protein sequence ID" value="PII36743.1"/>
    <property type="molecule type" value="Genomic_DNA"/>
</dbReference>
<accession>A0A2G7TCH7</accession>
<feature type="transmembrane region" description="Helical" evidence="1">
    <location>
        <begin position="161"/>
        <end position="182"/>
    </location>
</feature>